<organism evidence="1 2">
    <name type="scientific">Alkalibacterium subtropicum</name>
    <dbReference type="NCBI Taxonomy" id="753702"/>
    <lineage>
        <taxon>Bacteria</taxon>
        <taxon>Bacillati</taxon>
        <taxon>Bacillota</taxon>
        <taxon>Bacilli</taxon>
        <taxon>Lactobacillales</taxon>
        <taxon>Carnobacteriaceae</taxon>
        <taxon>Alkalibacterium</taxon>
    </lineage>
</organism>
<reference evidence="2" key="1">
    <citation type="submission" date="2016-10" db="EMBL/GenBank/DDBJ databases">
        <authorList>
            <person name="Varghese N."/>
            <person name="Submissions S."/>
        </authorList>
    </citation>
    <scope>NUCLEOTIDE SEQUENCE [LARGE SCALE GENOMIC DNA]</scope>
    <source>
        <strain evidence="2">DSM 23664</strain>
    </source>
</reference>
<keyword evidence="2" id="KW-1185">Reference proteome</keyword>
<dbReference type="OrthoDB" id="2433869at2"/>
<dbReference type="AlphaFoldDB" id="A0A1I1JR84"/>
<dbReference type="EMBL" id="FOLT01000008">
    <property type="protein sequence ID" value="SFC50462.1"/>
    <property type="molecule type" value="Genomic_DNA"/>
</dbReference>
<proteinExistence type="predicted"/>
<evidence type="ECO:0000313" key="2">
    <source>
        <dbReference type="Proteomes" id="UP000199612"/>
    </source>
</evidence>
<gene>
    <name evidence="1" type="ORF">SAMN04488102_10885</name>
</gene>
<accession>A0A1I1JR84</accession>
<dbReference type="STRING" id="753702.SAMN04488102_10885"/>
<dbReference type="RefSeq" id="WP_091530589.1">
    <property type="nucleotide sequence ID" value="NZ_FOLT01000008.1"/>
</dbReference>
<protein>
    <recommendedName>
        <fullName evidence="3">Arylsulfotransferase (ASST)</fullName>
    </recommendedName>
</protein>
<sequence length="404" mass="45975">MSKYIKSISLLLFITASLTGFGLYKAQASSPHPELKIVTSEGKPEHIEPIQTLGFVSDSQMPTQSSTVKLENGDFSYFEDLPFLQRLDFSFDPKINDLINDHRSFMRGKSRLPEHYTETEQHIIYTGMESDLHWNHHSSNQMIIAVLDKGSEKEETYSVSLGASGPFYSIRATSIDYPLLSVVVEDFSSSDAAETLVYTFDIENPAEGVTNVVNLTEETERNARIRLGLHYDNTERFITFQTVRQTAVSNYDYTEEISGYYAYDTQAHEVIDIQSFEDIETLLFTDNDTLYVGKALNEAIELYQIDLTGEEMSLISTIEMASPSILHETENYNGLFNQNLSILDGKFYAYGYEYTEDIGRPLFQVTDIETQETLFQGTIEPKDTSKRESTTINLFELQIDPENN</sequence>
<name>A0A1I1JR84_9LACT</name>
<evidence type="ECO:0008006" key="3">
    <source>
        <dbReference type="Google" id="ProtNLM"/>
    </source>
</evidence>
<dbReference type="Proteomes" id="UP000199612">
    <property type="component" value="Unassembled WGS sequence"/>
</dbReference>
<evidence type="ECO:0000313" key="1">
    <source>
        <dbReference type="EMBL" id="SFC50462.1"/>
    </source>
</evidence>